<sequence>MQDNSKISALGYLERKSKIYVKEYDHDTKTANWVARDFAPKIFLPTQKVTGYTSYTGINLELIERNSIREMRNFIKELDSAAASLWGFGKYSVQYICQAGYTDAQPDFFSSVFYDIETEVEDGFPDPALAREAINMISLIPKDDRRGYALTTCAVKAKQIEEEFPFIQVKMYSSEEDMLKDFIDIFVNVLRVDVFVGWNSEKFDVPYIVNRAVKILGQNWVNKLSPFGEVYTRTFTDDFGEEVTTAEIVGIQLVDHLQYYKKFSHEARESYSLDNIAHVELGVGKLTHETGIPGHLLYREYPTDGLRYNIVDVLRLKEIDQVRGILDLAFIVANMTKSNVADVVFSTRLWMNLIYDFLDKRNQYFEFRPERKTYRKIEGGFVACHFPGLHEYVGSFDFASLYPNNMMALNLGPDTKDRKVPGVTVDALLNGDIRAPEGLSMAANGQCFRKDKVSFFVELVDLGYTKRREYKSLKLKYQKEEQEEEDEVKKKEIAKIANLWDNYDKSQKTILNSFYGALAEKNFHFYDPDLAEAITLTGQFMVRNLSNVFTKILTKNYGAGRYIIANDTDSAYISFQNVVEQQFKNSAADEHERIEWLCAYADGPMKKVVKIANERGSGILNVYDPSRFEADREAVARRAVFLKKKMYAIALSDMEGVRYKKPKIKVVGLAAKKSSTPGFFRDKMKHFFELFLNGQVQESIDYMSDIESRYREAPIDEIASNASVSDIISKADEDSYRGYGKGVHINARAAIVYNKMISKDEKAKAYLEPIKNGEKIKMLPLRVPNPLMNENVVAWKDSWPEYYDRLKIKDYVDWNTHFFKAFSKPLDSIYNICGINPHVSEELDIF</sequence>
<dbReference type="Gene3D" id="1.20.1280.300">
    <property type="match status" value="1"/>
</dbReference>
<keyword evidence="4 15" id="KW-0548">Nucleotidyltransferase</keyword>
<evidence type="ECO:0000256" key="10">
    <source>
        <dbReference type="ARBA" id="ARBA00023125"/>
    </source>
</evidence>
<dbReference type="Gene3D" id="3.40.1820.10">
    <property type="entry name" value="DnaQ-like 3'-5' exonuclease"/>
    <property type="match status" value="1"/>
</dbReference>
<evidence type="ECO:0000259" key="14">
    <source>
        <dbReference type="Pfam" id="PF03104"/>
    </source>
</evidence>
<evidence type="ECO:0000256" key="4">
    <source>
        <dbReference type="ARBA" id="ARBA00022695"/>
    </source>
</evidence>
<evidence type="ECO:0000256" key="3">
    <source>
        <dbReference type="ARBA" id="ARBA00022679"/>
    </source>
</evidence>
<comment type="similarity">
    <text evidence="1">Belongs to the DNA polymerase type-B family.</text>
</comment>
<dbReference type="InterPro" id="IPR023211">
    <property type="entry name" value="DNA_pol_palm_dom_sf"/>
</dbReference>
<dbReference type="GO" id="GO:0000166">
    <property type="term" value="F:nucleotide binding"/>
    <property type="evidence" value="ECO:0007669"/>
    <property type="project" value="InterPro"/>
</dbReference>
<keyword evidence="3 15" id="KW-0808">Transferase</keyword>
<dbReference type="PANTHER" id="PTHR10322:SF23">
    <property type="entry name" value="DNA POLYMERASE DELTA CATALYTIC SUBUNIT"/>
    <property type="match status" value="1"/>
</dbReference>
<dbReference type="SUPFAM" id="SSF56672">
    <property type="entry name" value="DNA/RNA polymerases"/>
    <property type="match status" value="1"/>
</dbReference>
<comment type="catalytic activity">
    <reaction evidence="11">
        <text>DNA(n) + a 2'-deoxyribonucleoside 5'-triphosphate = DNA(n+1) + diphosphate</text>
        <dbReference type="Rhea" id="RHEA:22508"/>
        <dbReference type="Rhea" id="RHEA-COMP:17339"/>
        <dbReference type="Rhea" id="RHEA-COMP:17340"/>
        <dbReference type="ChEBI" id="CHEBI:33019"/>
        <dbReference type="ChEBI" id="CHEBI:61560"/>
        <dbReference type="ChEBI" id="CHEBI:173112"/>
        <dbReference type="EC" id="2.7.7.7"/>
    </reaction>
</comment>
<gene>
    <name evidence="15" type="ORF">EVC06_172</name>
</gene>
<organism evidence="15 16">
    <name type="scientific">Rhizobium phage RHph_N34</name>
    <dbReference type="NCBI Taxonomy" id="2509586"/>
    <lineage>
        <taxon>Viruses</taxon>
        <taxon>Duplodnaviria</taxon>
        <taxon>Heunggongvirae</taxon>
        <taxon>Uroviricota</taxon>
        <taxon>Caudoviricetes</taxon>
        <taxon>Pootjesviridae</taxon>
        <taxon>Staniewskivirinae</taxon>
        <taxon>Trinifflemingvirus</taxon>
        <taxon>Trinifflemingvirus N34</taxon>
    </lineage>
</organism>
<dbReference type="GO" id="GO:0006261">
    <property type="term" value="P:DNA-templated DNA replication"/>
    <property type="evidence" value="ECO:0007669"/>
    <property type="project" value="TreeGrafter"/>
</dbReference>
<evidence type="ECO:0000256" key="11">
    <source>
        <dbReference type="ARBA" id="ARBA00049244"/>
    </source>
</evidence>
<dbReference type="InterPro" id="IPR043502">
    <property type="entry name" value="DNA/RNA_pol_sf"/>
</dbReference>
<evidence type="ECO:0000256" key="9">
    <source>
        <dbReference type="ARBA" id="ARBA00023109"/>
    </source>
</evidence>
<evidence type="ECO:0000259" key="13">
    <source>
        <dbReference type="Pfam" id="PF00136"/>
    </source>
</evidence>
<dbReference type="InterPro" id="IPR006172">
    <property type="entry name" value="DNA-dir_DNA_pol_B"/>
</dbReference>
<dbReference type="GO" id="GO:0003887">
    <property type="term" value="F:DNA-directed DNA polymerase activity"/>
    <property type="evidence" value="ECO:0007669"/>
    <property type="project" value="UniProtKB-KW"/>
</dbReference>
<dbReference type="Pfam" id="PF03104">
    <property type="entry name" value="DNA_pol_B_exo1"/>
    <property type="match status" value="1"/>
</dbReference>
<evidence type="ECO:0000256" key="5">
    <source>
        <dbReference type="ARBA" id="ARBA00022705"/>
    </source>
</evidence>
<evidence type="ECO:0000256" key="8">
    <source>
        <dbReference type="ARBA" id="ARBA00022932"/>
    </source>
</evidence>
<keyword evidence="9" id="KW-1194">Viral DNA replication</keyword>
<evidence type="ECO:0000313" key="15">
    <source>
        <dbReference type="EMBL" id="QIG73947.1"/>
    </source>
</evidence>
<feature type="domain" description="DNA-directed DNA polymerase family B exonuclease" evidence="14">
    <location>
        <begin position="113"/>
        <end position="276"/>
    </location>
</feature>
<feature type="coiled-coil region" evidence="12">
    <location>
        <begin position="467"/>
        <end position="494"/>
    </location>
</feature>
<dbReference type="Pfam" id="PF00136">
    <property type="entry name" value="DNA_pol_B"/>
    <property type="match status" value="1"/>
</dbReference>
<keyword evidence="8" id="KW-0239">DNA-directed DNA polymerase</keyword>
<protein>
    <recommendedName>
        <fullName evidence="2">DNA-directed DNA polymerase</fullName>
        <ecNumber evidence="2">2.7.7.7</ecNumber>
    </recommendedName>
</protein>
<reference evidence="15 16" key="1">
    <citation type="submission" date="2020-01" db="EMBL/GenBank/DDBJ databases">
        <title>Patterns of diversity and host range of bacteriophage communities associated with bean-nodulatin bacteria.</title>
        <authorList>
            <person name="Vann Cauwenberghe J."/>
            <person name="Santamaria R.I."/>
            <person name="Bustos P."/>
            <person name="Juarez S."/>
            <person name="Gonzalez V."/>
        </authorList>
    </citation>
    <scope>NUCLEOTIDE SEQUENCE [LARGE SCALE GENOMIC DNA]</scope>
    <source>
        <strain evidence="16">RHph</strain>
    </source>
</reference>
<evidence type="ECO:0000256" key="12">
    <source>
        <dbReference type="SAM" id="Coils"/>
    </source>
</evidence>
<dbReference type="Gene3D" id="3.30.420.10">
    <property type="entry name" value="Ribonuclease H-like superfamily/Ribonuclease H"/>
    <property type="match status" value="1"/>
</dbReference>
<evidence type="ECO:0000256" key="7">
    <source>
        <dbReference type="ARBA" id="ARBA00022801"/>
    </source>
</evidence>
<keyword evidence="6" id="KW-0540">Nuclease</keyword>
<dbReference type="InterPro" id="IPR050240">
    <property type="entry name" value="DNA_pol_type-B"/>
</dbReference>
<name>A0A7S5RA71_9CAUD</name>
<keyword evidence="16" id="KW-1185">Reference proteome</keyword>
<evidence type="ECO:0000313" key="16">
    <source>
        <dbReference type="Proteomes" id="UP000646667"/>
    </source>
</evidence>
<keyword evidence="5" id="KW-0235">DNA replication</keyword>
<dbReference type="GO" id="GO:0016787">
    <property type="term" value="F:hydrolase activity"/>
    <property type="evidence" value="ECO:0007669"/>
    <property type="project" value="UniProtKB-KW"/>
</dbReference>
<evidence type="ECO:0000256" key="2">
    <source>
        <dbReference type="ARBA" id="ARBA00012417"/>
    </source>
</evidence>
<dbReference type="Gene3D" id="3.30.342.10">
    <property type="entry name" value="DNA Polymerase, chain B, domain 1"/>
    <property type="match status" value="1"/>
</dbReference>
<dbReference type="GO" id="GO:0004518">
    <property type="term" value="F:nuclease activity"/>
    <property type="evidence" value="ECO:0007669"/>
    <property type="project" value="UniProtKB-KW"/>
</dbReference>
<dbReference type="GO" id="GO:0039693">
    <property type="term" value="P:viral DNA genome replication"/>
    <property type="evidence" value="ECO:0007669"/>
    <property type="project" value="UniProtKB-KW"/>
</dbReference>
<feature type="domain" description="DNA-directed DNA polymerase family B multifunctional" evidence="13">
    <location>
        <begin position="368"/>
        <end position="582"/>
    </location>
</feature>
<dbReference type="InterPro" id="IPR012337">
    <property type="entry name" value="RNaseH-like_sf"/>
</dbReference>
<dbReference type="Gene3D" id="3.90.1600.10">
    <property type="entry name" value="Palm domain of DNA polymerase"/>
    <property type="match status" value="1"/>
</dbReference>
<keyword evidence="7" id="KW-0378">Hydrolase</keyword>
<keyword evidence="12" id="KW-0175">Coiled coil</keyword>
<keyword evidence="10" id="KW-0238">DNA-binding</keyword>
<dbReference type="EC" id="2.7.7.7" evidence="2"/>
<evidence type="ECO:0000256" key="6">
    <source>
        <dbReference type="ARBA" id="ARBA00022722"/>
    </source>
</evidence>
<evidence type="ECO:0000256" key="1">
    <source>
        <dbReference type="ARBA" id="ARBA00005755"/>
    </source>
</evidence>
<accession>A0A7S5RA71</accession>
<dbReference type="PANTHER" id="PTHR10322">
    <property type="entry name" value="DNA POLYMERASE CATALYTIC SUBUNIT"/>
    <property type="match status" value="1"/>
</dbReference>
<dbReference type="GO" id="GO:0003677">
    <property type="term" value="F:DNA binding"/>
    <property type="evidence" value="ECO:0007669"/>
    <property type="project" value="UniProtKB-KW"/>
</dbReference>
<proteinExistence type="inferred from homology"/>
<dbReference type="SUPFAM" id="SSF53098">
    <property type="entry name" value="Ribonuclease H-like"/>
    <property type="match status" value="1"/>
</dbReference>
<dbReference type="InterPro" id="IPR006134">
    <property type="entry name" value="DNA-dir_DNA_pol_B_multi_dom"/>
</dbReference>
<dbReference type="Proteomes" id="UP000646667">
    <property type="component" value="Segment"/>
</dbReference>
<dbReference type="InterPro" id="IPR036397">
    <property type="entry name" value="RNaseH_sf"/>
</dbReference>
<dbReference type="InterPro" id="IPR006133">
    <property type="entry name" value="DNA-dir_DNA_pol_B_exonuc"/>
</dbReference>
<dbReference type="EMBL" id="MN988534">
    <property type="protein sequence ID" value="QIG73947.1"/>
    <property type="molecule type" value="Genomic_DNA"/>
</dbReference>
<dbReference type="SMART" id="SM00486">
    <property type="entry name" value="POLBc"/>
    <property type="match status" value="1"/>
</dbReference>